<evidence type="ECO:0000313" key="2">
    <source>
        <dbReference type="Proteomes" id="UP000671960"/>
    </source>
</evidence>
<evidence type="ECO:0000313" key="1">
    <source>
        <dbReference type="EMBL" id="QTF08034.1"/>
    </source>
</evidence>
<keyword evidence="2" id="KW-1185">Reference proteome</keyword>
<proteinExistence type="predicted"/>
<sequence>MALAVPDICVFVVLNGVKAFNLSMSTRPHEPGAKDQMVDTEMNVSGSRDTYEHSKSASMQSPNVKNSCIKRLARKTMCFPGSFEVYEKAIGAYVEKQRYN</sequence>
<organism evidence="1 2">
    <name type="scientific">Brenneria izadpanahii</name>
    <dbReference type="NCBI Taxonomy" id="2722756"/>
    <lineage>
        <taxon>Bacteria</taxon>
        <taxon>Pseudomonadati</taxon>
        <taxon>Pseudomonadota</taxon>
        <taxon>Gammaproteobacteria</taxon>
        <taxon>Enterobacterales</taxon>
        <taxon>Pectobacteriaceae</taxon>
        <taxon>Brenneria</taxon>
    </lineage>
</organism>
<dbReference type="Pfam" id="PF03400">
    <property type="entry name" value="DDE_Tnp_IS1"/>
    <property type="match status" value="1"/>
</dbReference>
<dbReference type="EMBL" id="CP050854">
    <property type="protein sequence ID" value="QTF08034.1"/>
    <property type="molecule type" value="Genomic_DNA"/>
</dbReference>
<dbReference type="InterPro" id="IPR005063">
    <property type="entry name" value="Transposase_27"/>
</dbReference>
<gene>
    <name evidence="1" type="ORF">HC231_08960</name>
</gene>
<accession>A0ABX7UR06</accession>
<dbReference type="Proteomes" id="UP000671960">
    <property type="component" value="Chromosome"/>
</dbReference>
<dbReference type="RefSeq" id="WP_208230654.1">
    <property type="nucleotide sequence ID" value="NZ_CP050854.1"/>
</dbReference>
<protein>
    <submittedName>
        <fullName evidence="1">Uncharacterized protein</fullName>
    </submittedName>
</protein>
<reference evidence="1 2" key="1">
    <citation type="submission" date="2020-03" db="EMBL/GenBank/DDBJ databases">
        <authorList>
            <person name="Bakhshi Ganjeh M."/>
        </authorList>
    </citation>
    <scope>NUCLEOTIDE SEQUENCE [LARGE SCALE GENOMIC DNA]</scope>
    <source>
        <strain evidence="2">Iran 50</strain>
    </source>
</reference>
<name>A0ABX7UR06_9GAMM</name>